<name>A0A6J5DRS7_9BURK</name>
<feature type="domain" description="Fimbrial-type adhesion" evidence="4">
    <location>
        <begin position="216"/>
        <end position="363"/>
    </location>
</feature>
<comment type="subcellular location">
    <subcellularLocation>
        <location evidence="1">Fimbrium</location>
    </subcellularLocation>
</comment>
<dbReference type="PANTHER" id="PTHR33420:SF14">
    <property type="entry name" value="TYPE 1 FIMBRIN D-MANNOSE SPECIFIC ADHESIN"/>
    <property type="match status" value="1"/>
</dbReference>
<protein>
    <recommendedName>
        <fullName evidence="4">Fimbrial-type adhesion domain-containing protein</fullName>
    </recommendedName>
</protein>
<dbReference type="Pfam" id="PF00419">
    <property type="entry name" value="Fimbrial"/>
    <property type="match status" value="1"/>
</dbReference>
<dbReference type="AlphaFoldDB" id="A0A6J5DRS7"/>
<evidence type="ECO:0000259" key="4">
    <source>
        <dbReference type="Pfam" id="PF00419"/>
    </source>
</evidence>
<dbReference type="RefSeq" id="WP_377692688.1">
    <property type="nucleotide sequence ID" value="NZ_JBHLTK010000079.1"/>
</dbReference>
<dbReference type="EMBL" id="CADIKH010000012">
    <property type="protein sequence ID" value="CAB3756969.1"/>
    <property type="molecule type" value="Genomic_DNA"/>
</dbReference>
<evidence type="ECO:0000256" key="1">
    <source>
        <dbReference type="ARBA" id="ARBA00004561"/>
    </source>
</evidence>
<dbReference type="Gene3D" id="2.60.40.1090">
    <property type="entry name" value="Fimbrial-type adhesion domain"/>
    <property type="match status" value="1"/>
</dbReference>
<dbReference type="PANTHER" id="PTHR33420">
    <property type="entry name" value="FIMBRIAL SUBUNIT ELFA-RELATED"/>
    <property type="match status" value="1"/>
</dbReference>
<dbReference type="Proteomes" id="UP000494363">
    <property type="component" value="Unassembled WGS sequence"/>
</dbReference>
<keyword evidence="6" id="KW-1185">Reference proteome</keyword>
<dbReference type="InterPro" id="IPR036937">
    <property type="entry name" value="Adhesion_dom_fimbrial_sf"/>
</dbReference>
<organism evidence="5 6">
    <name type="scientific">Paraburkholderia humisilvae</name>
    <dbReference type="NCBI Taxonomy" id="627669"/>
    <lineage>
        <taxon>Bacteria</taxon>
        <taxon>Pseudomonadati</taxon>
        <taxon>Pseudomonadota</taxon>
        <taxon>Betaproteobacteria</taxon>
        <taxon>Burkholderiales</taxon>
        <taxon>Burkholderiaceae</taxon>
        <taxon>Paraburkholderia</taxon>
    </lineage>
</organism>
<sequence length="363" mass="36569">MNHVCKVAALSRMSRSVLRRERRATSGSAVVLILCVVLQCHALKANAGCSSTTNLGAVSVKFPVSISAPVNVSVGTVISSITVPVPGATSGFKFANCSGSEPMYWQIAAGPVVRNRVGATSVAGVGYTTSISGGGFGSSVVMDSTWNNSAAPGGGTSPTFQSQLYVTVNLVATGRVSSGPLSLNPSGGGGLPNQASVFFINNAGTSLFTVVLPANSSTITASACSVTTPAISVSLPAMSSSVFQRVGSTAGAQTTSINLNCPSSTIRVFITLTDSTTPSNTSTTLSLKPGSTAQGVGLQILNAGNPVSFGPDSPSAGTTNQWLAGVSNGGVMSIPLVIQYVQTESLVRPGTVNGVATFTMSYQ</sequence>
<dbReference type="SUPFAM" id="SSF49401">
    <property type="entry name" value="Bacterial adhesins"/>
    <property type="match status" value="1"/>
</dbReference>
<dbReference type="InterPro" id="IPR050263">
    <property type="entry name" value="Bact_Fimbrial_Adh_Pro"/>
</dbReference>
<dbReference type="Gene3D" id="2.60.40.3310">
    <property type="match status" value="1"/>
</dbReference>
<keyword evidence="3" id="KW-0281">Fimbrium</keyword>
<gene>
    <name evidence="5" type="ORF">LMG29542_02963</name>
</gene>
<proteinExistence type="inferred from homology"/>
<dbReference type="GO" id="GO:0043709">
    <property type="term" value="P:cell adhesion involved in single-species biofilm formation"/>
    <property type="evidence" value="ECO:0007669"/>
    <property type="project" value="TreeGrafter"/>
</dbReference>
<reference evidence="5 6" key="1">
    <citation type="submission" date="2020-04" db="EMBL/GenBank/DDBJ databases">
        <authorList>
            <person name="De Canck E."/>
        </authorList>
    </citation>
    <scope>NUCLEOTIDE SEQUENCE [LARGE SCALE GENOMIC DNA]</scope>
    <source>
        <strain evidence="5 6">LMG 29542</strain>
    </source>
</reference>
<dbReference type="InterPro" id="IPR000259">
    <property type="entry name" value="Adhesion_dom_fimbrial"/>
</dbReference>
<dbReference type="InterPro" id="IPR008966">
    <property type="entry name" value="Adhesion_dom_sf"/>
</dbReference>
<comment type="similarity">
    <text evidence="2">Belongs to the fimbrial protein family.</text>
</comment>
<evidence type="ECO:0000256" key="2">
    <source>
        <dbReference type="ARBA" id="ARBA00006671"/>
    </source>
</evidence>
<evidence type="ECO:0000256" key="3">
    <source>
        <dbReference type="ARBA" id="ARBA00023263"/>
    </source>
</evidence>
<evidence type="ECO:0000313" key="5">
    <source>
        <dbReference type="EMBL" id="CAB3756969.1"/>
    </source>
</evidence>
<accession>A0A6J5DRS7</accession>
<dbReference type="GO" id="GO:0009289">
    <property type="term" value="C:pilus"/>
    <property type="evidence" value="ECO:0007669"/>
    <property type="project" value="UniProtKB-SubCell"/>
</dbReference>
<evidence type="ECO:0000313" key="6">
    <source>
        <dbReference type="Proteomes" id="UP000494363"/>
    </source>
</evidence>